<dbReference type="Proteomes" id="UP000834106">
    <property type="component" value="Chromosome 1"/>
</dbReference>
<feature type="compositionally biased region" description="Basic residues" evidence="1">
    <location>
        <begin position="100"/>
        <end position="117"/>
    </location>
</feature>
<evidence type="ECO:0000313" key="2">
    <source>
        <dbReference type="EMBL" id="CAI9754206.1"/>
    </source>
</evidence>
<dbReference type="PANTHER" id="PTHR13097:SF7">
    <property type="entry name" value="GENERAL TRANSCRIPTION FACTOR IIE SUBUNIT 1"/>
    <property type="match status" value="1"/>
</dbReference>
<evidence type="ECO:0000313" key="3">
    <source>
        <dbReference type="Proteomes" id="UP000834106"/>
    </source>
</evidence>
<dbReference type="GO" id="GO:0005673">
    <property type="term" value="C:transcription factor TFIIE complex"/>
    <property type="evidence" value="ECO:0007669"/>
    <property type="project" value="TreeGrafter"/>
</dbReference>
<dbReference type="EMBL" id="OU503036">
    <property type="protein sequence ID" value="CAI9754206.1"/>
    <property type="molecule type" value="Genomic_DNA"/>
</dbReference>
<name>A0AAD1YQ61_9LAMI</name>
<dbReference type="AlphaFoldDB" id="A0AAD1YQ61"/>
<dbReference type="InterPro" id="IPR039997">
    <property type="entry name" value="TFE"/>
</dbReference>
<dbReference type="GO" id="GO:0006367">
    <property type="term" value="P:transcription initiation at RNA polymerase II promoter"/>
    <property type="evidence" value="ECO:0007669"/>
    <property type="project" value="TreeGrafter"/>
</dbReference>
<gene>
    <name evidence="2" type="ORF">FPE_LOCUS1637</name>
</gene>
<feature type="region of interest" description="Disordered" evidence="1">
    <location>
        <begin position="56"/>
        <end position="117"/>
    </location>
</feature>
<accession>A0AAD1YQ61</accession>
<organism evidence="2 3">
    <name type="scientific">Fraxinus pennsylvanica</name>
    <dbReference type="NCBI Taxonomy" id="56036"/>
    <lineage>
        <taxon>Eukaryota</taxon>
        <taxon>Viridiplantae</taxon>
        <taxon>Streptophyta</taxon>
        <taxon>Embryophyta</taxon>
        <taxon>Tracheophyta</taxon>
        <taxon>Spermatophyta</taxon>
        <taxon>Magnoliopsida</taxon>
        <taxon>eudicotyledons</taxon>
        <taxon>Gunneridae</taxon>
        <taxon>Pentapetalae</taxon>
        <taxon>asterids</taxon>
        <taxon>lamiids</taxon>
        <taxon>Lamiales</taxon>
        <taxon>Oleaceae</taxon>
        <taxon>Oleeae</taxon>
        <taxon>Fraxinus</taxon>
    </lineage>
</organism>
<reference evidence="2" key="1">
    <citation type="submission" date="2023-05" db="EMBL/GenBank/DDBJ databases">
        <authorList>
            <person name="Huff M."/>
        </authorList>
    </citation>
    <scope>NUCLEOTIDE SEQUENCE</scope>
</reference>
<evidence type="ECO:0000256" key="1">
    <source>
        <dbReference type="SAM" id="MobiDB-lite"/>
    </source>
</evidence>
<sequence>MLKKLEVHGHGVQNPRSWDEAPCWSSPEQLKPLIDQLGRVKDLTVPEFGSRQAWELQNAAGRAANGDHGNDPSKSSQGWPFGGTPMPYVGETKESGLRFKNSKKKAAAKKKNARSKK</sequence>
<dbReference type="PANTHER" id="PTHR13097">
    <property type="entry name" value="TRANSCRIPTION INITIATION FACTOR IIE, ALPHA SUBUNIT"/>
    <property type="match status" value="1"/>
</dbReference>
<protein>
    <submittedName>
        <fullName evidence="2">Uncharacterized protein</fullName>
    </submittedName>
</protein>
<proteinExistence type="predicted"/>
<keyword evidence="3" id="KW-1185">Reference proteome</keyword>
<feature type="region of interest" description="Disordered" evidence="1">
    <location>
        <begin position="1"/>
        <end position="24"/>
    </location>
</feature>